<dbReference type="PANTHER" id="PTHR42210">
    <property type="entry name" value="DNA POLYMERASE II LARGE SUBUNIT"/>
    <property type="match status" value="1"/>
</dbReference>
<evidence type="ECO:0000256" key="7">
    <source>
        <dbReference type="ARBA" id="ARBA00022801"/>
    </source>
</evidence>
<dbReference type="EC" id="2.7.7.7" evidence="14"/>
<comment type="subunit">
    <text evidence="2 14">Heterodimer of a large subunit and a small subunit.</text>
</comment>
<dbReference type="GO" id="GO:0006308">
    <property type="term" value="P:DNA catabolic process"/>
    <property type="evidence" value="ECO:0007669"/>
    <property type="project" value="UniProtKB-UniRule"/>
</dbReference>
<keyword evidence="8 14" id="KW-0269">Exonuclease</keyword>
<feature type="domain" description="Hint" evidence="17">
    <location>
        <begin position="883"/>
        <end position="1007"/>
    </location>
</feature>
<dbReference type="NCBIfam" id="TIGR01445">
    <property type="entry name" value="intein_Nterm"/>
    <property type="match status" value="1"/>
</dbReference>
<dbReference type="NCBIfam" id="NF011302">
    <property type="entry name" value="PRK14714.1"/>
    <property type="match status" value="1"/>
</dbReference>
<dbReference type="NCBIfam" id="TIGR01443">
    <property type="entry name" value="intein_Cterm"/>
    <property type="match status" value="1"/>
</dbReference>
<feature type="region of interest" description="Disordered" evidence="15">
    <location>
        <begin position="282"/>
        <end position="304"/>
    </location>
</feature>
<dbReference type="InterPro" id="IPR006141">
    <property type="entry name" value="Intein_N"/>
</dbReference>
<dbReference type="InterPro" id="IPR030934">
    <property type="entry name" value="Intein_C"/>
</dbReference>
<keyword evidence="6 14" id="KW-0540">Nuclease</keyword>
<keyword evidence="9 14" id="KW-0239">DNA-directed DNA polymerase</keyword>
<keyword evidence="5 14" id="KW-0235">DNA replication</keyword>
<gene>
    <name evidence="14" type="primary">polC</name>
    <name evidence="18" type="ORF">Metlim_0929</name>
</gene>
<dbReference type="SMART" id="SM00305">
    <property type="entry name" value="HintC"/>
    <property type="match status" value="1"/>
</dbReference>
<dbReference type="GO" id="GO:0006261">
    <property type="term" value="P:DNA-templated DNA replication"/>
    <property type="evidence" value="ECO:0007669"/>
    <property type="project" value="UniProtKB-UniRule"/>
</dbReference>
<proteinExistence type="inferred from homology"/>
<evidence type="ECO:0000256" key="1">
    <source>
        <dbReference type="ARBA" id="ARBA00011053"/>
    </source>
</evidence>
<dbReference type="NCBIfam" id="TIGR00354">
    <property type="entry name" value="polC"/>
    <property type="match status" value="1"/>
</dbReference>
<dbReference type="EC" id="3.1.11.1" evidence="14"/>
<evidence type="ECO:0000256" key="6">
    <source>
        <dbReference type="ARBA" id="ARBA00022722"/>
    </source>
</evidence>
<evidence type="ECO:0000256" key="9">
    <source>
        <dbReference type="ARBA" id="ARBA00022932"/>
    </source>
</evidence>
<dbReference type="InterPro" id="IPR004475">
    <property type="entry name" value="PolC_DP2"/>
</dbReference>
<dbReference type="Proteomes" id="UP000005741">
    <property type="component" value="Chromosome"/>
</dbReference>
<keyword evidence="4 14" id="KW-0548">Nucleotidyltransferase</keyword>
<evidence type="ECO:0000256" key="8">
    <source>
        <dbReference type="ARBA" id="ARBA00022839"/>
    </source>
</evidence>
<evidence type="ECO:0000256" key="15">
    <source>
        <dbReference type="SAM" id="MobiDB-lite"/>
    </source>
</evidence>
<dbReference type="InterPro" id="IPR056171">
    <property type="entry name" value="PolC_DP2_central_dom"/>
</dbReference>
<evidence type="ECO:0000256" key="14">
    <source>
        <dbReference type="HAMAP-Rule" id="MF_00324"/>
    </source>
</evidence>
<dbReference type="STRING" id="937775.Metlim_0929"/>
<evidence type="ECO:0000256" key="10">
    <source>
        <dbReference type="ARBA" id="ARBA00023125"/>
    </source>
</evidence>
<comment type="function">
    <text evidence="12 14">Possesses two activities: a DNA synthesis (polymerase) and an exonucleolytic activity that degrades single-stranded DNA in the 3'- to 5'-direction. Has a template-primer preference which is characteristic of a replicative DNA polymerase.</text>
</comment>
<dbReference type="CDD" id="cd00081">
    <property type="entry name" value="Hint"/>
    <property type="match status" value="1"/>
</dbReference>
<sequence length="1299" mass="144784">MVMQASPEMESYFKSLEDDLYKAIEIAKQARKVGIDPALDVEIPVASDLADRVEALLGYPGVAKRLRELGEEMSREEVSLKIGDDFIARRFGEETKEEILDHAIRTSMALLTEGVVAAPTEGIGKIAVGKNDDGTEYLKIYYAGPIRSAGGTAQALSVLVGDYVRKGLGIGRYIPRNEEVERYVEEIKKYNSISSLQYMPSDDELRHIIRNCPVCIEGEPTERVEVSGYRNLERIETNTVRGGMGLVVAEGLALKAPKIQKTVRKVKMEGWEWLDDIISGSFSSAPSGGEEEKDEEEEADSSKKCKIKPKDKYIRDLVGGRPVFSYPLRPGGFRLRYGRSRNTGFAAAGFNPSGLHLLGNFLAVGTQMKVERPGKACGVVPVDSIEGPTVRLYSGEVLRVDDIPTAIKLEKSVERILDVGEILVSYGEFLENNHTLIPSAYCHEWWVLEGGKERPVSGRQAIDMVLEGAYLHPDFMYIWDDLTAADILELSDIVSGFGNMSGDTLTLPNNARTKELLELLLLPHKVLSGNLVISDAAVLTACLGLDDSLNRKEFPGGEYPEDPLELVSYLSGFKVRSKAGTRIGGRMGRPGKSKERKMNPAPNVLYPVGNEGGSRRSFQQVAKSKDNRDGGFITAEVGLRRCPSCGFRTYINICECGTHTEPVYVCPRCRHDVVKGVCPVCGVEGVCAQTITINVKNEYDRALKALGMRDSELKLVKGVKGLMSKERCVEALEKGILRARQDLYVFKDGTLRYDMIDLPLTQIIPREIGVSYQRLLELGYTHDVYGKPLESDEQILELKCQDILVSEHCGEWLIKVSKFVDEMLEKVYGMEPYYNASRRDDLVGSLLMGLAPHTSAGVLVRLIGFTKALVGYGHPFFHAAKRRNCFQGDTKLTVYDGQRWDTLPIKKFVLENFDVSCKSVDCVGTYYSDPVKPYWVRAVDVNGNVRMRQVTSVSVHKSPDTLLYFETQRGKNIMVTPEHSMLVSDLNYQRKIKALELKEGDYIPGFEGGAMIPDMIVKREPVVSADDYVYCLTVSEDHTVEVNGIFTGQCDGDEDCVMLLLDGLINFSRSFLPETRGGSMDAPLVLTRRIDPAEVDKESHNVDACPSYPLELYLAGLDYVHPKDLEKIVDHVELRIGKPEQYEGIMFTHNTTDISAGPLISSYNTLHSMVDKLEAELELGRIIRAVDEDDVAERVLNTHFIRDIMGNLNSYSRQKVRCTKCNSSYRRMPLAGKCTKCGNKLIATVHEGSVKKYLHMSLKMCEDYKVSAYTRQRVEVLNMAVISTFGEPPEKQLGLADFM</sequence>
<dbReference type="GO" id="GO:0003887">
    <property type="term" value="F:DNA-directed DNA polymerase activity"/>
    <property type="evidence" value="ECO:0007669"/>
    <property type="project" value="UniProtKB-UniRule"/>
</dbReference>
<keyword evidence="3 14" id="KW-0808">Transferase</keyword>
<dbReference type="Pfam" id="PF03833">
    <property type="entry name" value="PolC_DP2_N"/>
    <property type="match status" value="1"/>
</dbReference>
<evidence type="ECO:0000259" key="16">
    <source>
        <dbReference type="SMART" id="SM00305"/>
    </source>
</evidence>
<protein>
    <recommendedName>
        <fullName evidence="14">DNA polymerase II large subunit</fullName>
        <shortName evidence="14">Pol II</shortName>
        <ecNumber evidence="14">2.7.7.7</ecNumber>
    </recommendedName>
    <alternativeName>
        <fullName evidence="14">Exodeoxyribonuclease large subunit</fullName>
        <ecNumber evidence="14">3.1.11.1</ecNumber>
    </alternativeName>
</protein>
<dbReference type="Pfam" id="PF24844">
    <property type="entry name" value="PolC_DP2_central"/>
    <property type="match status" value="1"/>
</dbReference>
<evidence type="ECO:0000313" key="19">
    <source>
        <dbReference type="Proteomes" id="UP000005741"/>
    </source>
</evidence>
<dbReference type="GO" id="GO:0003677">
    <property type="term" value="F:DNA binding"/>
    <property type="evidence" value="ECO:0007669"/>
    <property type="project" value="UniProtKB-UniRule"/>
</dbReference>
<dbReference type="PANTHER" id="PTHR42210:SF1">
    <property type="entry name" value="DNA POLYMERASE II LARGE SUBUNIT"/>
    <property type="match status" value="1"/>
</dbReference>
<evidence type="ECO:0000256" key="11">
    <source>
        <dbReference type="ARBA" id="ARBA00023268"/>
    </source>
</evidence>
<feature type="compositionally biased region" description="Acidic residues" evidence="15">
    <location>
        <begin position="289"/>
        <end position="299"/>
    </location>
</feature>
<dbReference type="InterPro" id="IPR036844">
    <property type="entry name" value="Hint_dom_sf"/>
</dbReference>
<name>H1YYF3_9EURY</name>
<comment type="catalytic activity">
    <reaction evidence="14">
        <text>Exonucleolytic cleavage in the 3'- to 5'-direction to yield nucleoside 5'-phosphates.</text>
        <dbReference type="EC" id="3.1.11.1"/>
    </reaction>
</comment>
<comment type="similarity">
    <text evidence="1 14">Belongs to the archaeal DNA polymerase II family.</text>
</comment>
<dbReference type="SMART" id="SM00306">
    <property type="entry name" value="HintN"/>
    <property type="match status" value="1"/>
</dbReference>
<dbReference type="Pfam" id="PF24846">
    <property type="entry name" value="PolC_DP2_cat"/>
    <property type="match status" value="2"/>
</dbReference>
<dbReference type="FunCoup" id="H1YYF3">
    <property type="interactions" value="16"/>
</dbReference>
<keyword evidence="19" id="KW-1185">Reference proteome</keyword>
<dbReference type="InterPro" id="IPR056172">
    <property type="entry name" value="PolC_DP2_cat_dom"/>
</dbReference>
<dbReference type="PATRIC" id="fig|937775.9.peg.1072"/>
<dbReference type="PROSITE" id="PS50817">
    <property type="entry name" value="INTEIN_N_TER"/>
    <property type="match status" value="1"/>
</dbReference>
<evidence type="ECO:0000256" key="2">
    <source>
        <dbReference type="ARBA" id="ARBA00011315"/>
    </source>
</evidence>
<evidence type="ECO:0000256" key="3">
    <source>
        <dbReference type="ARBA" id="ARBA00022679"/>
    </source>
</evidence>
<dbReference type="InterPro" id="IPR003587">
    <property type="entry name" value="Hint_dom_N"/>
</dbReference>
<feature type="region of interest" description="Disordered" evidence="15">
    <location>
        <begin position="584"/>
        <end position="603"/>
    </location>
</feature>
<dbReference type="HOGENOM" id="CLU_001154_0_0_2"/>
<evidence type="ECO:0000256" key="13">
    <source>
        <dbReference type="ARBA" id="ARBA00049244"/>
    </source>
</evidence>
<comment type="catalytic activity">
    <reaction evidence="13 14">
        <text>DNA(n) + a 2'-deoxyribonucleoside 5'-triphosphate = DNA(n+1) + diphosphate</text>
        <dbReference type="Rhea" id="RHEA:22508"/>
        <dbReference type="Rhea" id="RHEA-COMP:17339"/>
        <dbReference type="Rhea" id="RHEA-COMP:17340"/>
        <dbReference type="ChEBI" id="CHEBI:33019"/>
        <dbReference type="ChEBI" id="CHEBI:61560"/>
        <dbReference type="ChEBI" id="CHEBI:173112"/>
        <dbReference type="EC" id="2.7.7.7"/>
    </reaction>
</comment>
<dbReference type="SUPFAM" id="SSF51294">
    <property type="entry name" value="Hedgehog/intein (Hint) domain"/>
    <property type="match status" value="1"/>
</dbReference>
<evidence type="ECO:0000256" key="5">
    <source>
        <dbReference type="ARBA" id="ARBA00022705"/>
    </source>
</evidence>
<dbReference type="HAMAP" id="MF_00324">
    <property type="entry name" value="DNApol_II_L_arch"/>
    <property type="match status" value="1"/>
</dbReference>
<keyword evidence="7 14" id="KW-0378">Hydrolase</keyword>
<accession>H1YYF3</accession>
<reference evidence="18 19" key="1">
    <citation type="submission" date="2011-10" db="EMBL/GenBank/DDBJ databases">
        <title>The Improved High-Quality Draft genome of Methanoplanus limicola DSM 2279.</title>
        <authorList>
            <consortium name="US DOE Joint Genome Institute (JGI-PGF)"/>
            <person name="Lucas S."/>
            <person name="Copeland A."/>
            <person name="Lapidus A."/>
            <person name="Glavina del Rio T."/>
            <person name="Dalin E."/>
            <person name="Tice H."/>
            <person name="Bruce D."/>
            <person name="Goodwin L."/>
            <person name="Pitluck S."/>
            <person name="Peters L."/>
            <person name="Mikhailova N."/>
            <person name="Lu M."/>
            <person name="Kyrpides N."/>
            <person name="Mavromatis K."/>
            <person name="Ivanova N."/>
            <person name="Markowitz V."/>
            <person name="Cheng J.-F."/>
            <person name="Hugenholtz P."/>
            <person name="Woyke T."/>
            <person name="Wu D."/>
            <person name="Wirth R."/>
            <person name="Brambilla E.-M."/>
            <person name="Klenk H.-P."/>
            <person name="Eisen J.A."/>
        </authorList>
    </citation>
    <scope>NUCLEOTIDE SEQUENCE [LARGE SCALE GENOMIC DNA]</scope>
    <source>
        <strain evidence="18 19">DSM 2279</strain>
    </source>
</reference>
<dbReference type="GO" id="GO:0008310">
    <property type="term" value="F:single-stranded DNA 3'-5' DNA exonuclease activity"/>
    <property type="evidence" value="ECO:0007669"/>
    <property type="project" value="UniProtKB-EC"/>
</dbReference>
<evidence type="ECO:0000256" key="4">
    <source>
        <dbReference type="ARBA" id="ARBA00022695"/>
    </source>
</evidence>
<dbReference type="InterPro" id="IPR016033">
    <property type="entry name" value="PolC_DP2_N"/>
</dbReference>
<organism evidence="18 19">
    <name type="scientific">Methanoplanus limicola DSM 2279</name>
    <dbReference type="NCBI Taxonomy" id="937775"/>
    <lineage>
        <taxon>Archaea</taxon>
        <taxon>Methanobacteriati</taxon>
        <taxon>Methanobacteriota</taxon>
        <taxon>Stenosarchaea group</taxon>
        <taxon>Methanomicrobia</taxon>
        <taxon>Methanomicrobiales</taxon>
        <taxon>Methanomicrobiaceae</taxon>
        <taxon>Methanoplanus</taxon>
    </lineage>
</organism>
<evidence type="ECO:0000259" key="17">
    <source>
        <dbReference type="SMART" id="SM00306"/>
    </source>
</evidence>
<dbReference type="EMBL" id="CM001436">
    <property type="protein sequence ID" value="EHQ35051.1"/>
    <property type="molecule type" value="Genomic_DNA"/>
</dbReference>
<feature type="domain" description="Hint" evidence="16">
    <location>
        <begin position="1008"/>
        <end position="1055"/>
    </location>
</feature>
<keyword evidence="11 14" id="KW-0511">Multifunctional enzyme</keyword>
<dbReference type="Gene3D" id="2.170.16.10">
    <property type="entry name" value="Hedgehog/Intein (Hint) domain"/>
    <property type="match status" value="1"/>
</dbReference>
<dbReference type="InterPro" id="IPR003586">
    <property type="entry name" value="Hint_dom_C"/>
</dbReference>
<dbReference type="InParanoid" id="H1YYF3"/>
<keyword evidence="10 14" id="KW-0238">DNA-binding</keyword>
<evidence type="ECO:0000313" key="18">
    <source>
        <dbReference type="EMBL" id="EHQ35051.1"/>
    </source>
</evidence>
<evidence type="ECO:0000256" key="12">
    <source>
        <dbReference type="ARBA" id="ARBA00025068"/>
    </source>
</evidence>
<dbReference type="GO" id="GO:0016539">
    <property type="term" value="P:intein-mediated protein splicing"/>
    <property type="evidence" value="ECO:0007669"/>
    <property type="project" value="InterPro"/>
</dbReference>
<dbReference type="PIRSF" id="PIRSF016275">
    <property type="entry name" value="PolC_DP2"/>
    <property type="match status" value="1"/>
</dbReference>